<organism evidence="2">
    <name type="scientific">Echinococcus granulosus</name>
    <name type="common">Hydatid tapeworm</name>
    <dbReference type="NCBI Taxonomy" id="6210"/>
    <lineage>
        <taxon>Eukaryota</taxon>
        <taxon>Metazoa</taxon>
        <taxon>Spiralia</taxon>
        <taxon>Lophotrochozoa</taxon>
        <taxon>Platyhelminthes</taxon>
        <taxon>Cestoda</taxon>
        <taxon>Eucestoda</taxon>
        <taxon>Cyclophyllidea</taxon>
        <taxon>Taeniidae</taxon>
        <taxon>Echinococcus</taxon>
        <taxon>Echinococcus granulosus group</taxon>
    </lineage>
</organism>
<reference evidence="2 3" key="1">
    <citation type="journal article" date="2013" name="Nature">
        <title>The genomes of four tapeworm species reveal adaptations to parasitism.</title>
        <authorList>
            <person name="Tsai I.J."/>
            <person name="Zarowiecki M."/>
            <person name="Holroyd N."/>
            <person name="Garciarrubio A."/>
            <person name="Sanchez-Flores A."/>
            <person name="Brooks K.L."/>
            <person name="Tracey A."/>
            <person name="Bobes R.J."/>
            <person name="Fragoso G."/>
            <person name="Sciutto E."/>
            <person name="Aslett M."/>
            <person name="Beasley H."/>
            <person name="Bennett H.M."/>
            <person name="Cai J."/>
            <person name="Camicia F."/>
            <person name="Clark R."/>
            <person name="Cucher M."/>
            <person name="De Silva N."/>
            <person name="Day T.A."/>
            <person name="Deplazes P."/>
            <person name="Estrada K."/>
            <person name="Fernandez C."/>
            <person name="Holland P.W."/>
            <person name="Hou J."/>
            <person name="Hu S."/>
            <person name="Huckvale T."/>
            <person name="Hung S.S."/>
            <person name="Kamenetzky L."/>
            <person name="Keane J.A."/>
            <person name="Kiss F."/>
            <person name="Koziol U."/>
            <person name="Lambert O."/>
            <person name="Liu K."/>
            <person name="Luo X."/>
            <person name="Luo Y."/>
            <person name="Macchiaroli N."/>
            <person name="Nichol S."/>
            <person name="Paps J."/>
            <person name="Parkinson J."/>
            <person name="Pouchkina-Stantcheva N."/>
            <person name="Riddiford N."/>
            <person name="Rosenzvit M."/>
            <person name="Salinas G."/>
            <person name="Wasmuth J.D."/>
            <person name="Zamanian M."/>
            <person name="Zheng Y."/>
            <person name="Cai X."/>
            <person name="Soberon X."/>
            <person name="Olson P.D."/>
            <person name="Laclette J.P."/>
            <person name="Brehm K."/>
            <person name="Berriman M."/>
            <person name="Garciarrubio A."/>
            <person name="Bobes R.J."/>
            <person name="Fragoso G."/>
            <person name="Sanchez-Flores A."/>
            <person name="Estrada K."/>
            <person name="Cevallos M.A."/>
            <person name="Morett E."/>
            <person name="Gonzalez V."/>
            <person name="Portillo T."/>
            <person name="Ochoa-Leyva A."/>
            <person name="Jose M.V."/>
            <person name="Sciutto E."/>
            <person name="Landa A."/>
            <person name="Jimenez L."/>
            <person name="Valdes V."/>
            <person name="Carrero J.C."/>
            <person name="Larralde C."/>
            <person name="Morales-Montor J."/>
            <person name="Limon-Lason J."/>
            <person name="Soberon X."/>
            <person name="Laclette J.P."/>
        </authorList>
    </citation>
    <scope>NUCLEOTIDE SEQUENCE [LARGE SCALE GENOMIC DNA]</scope>
</reference>
<evidence type="ECO:0000313" key="3">
    <source>
        <dbReference type="Proteomes" id="UP000492820"/>
    </source>
</evidence>
<accession>A0A068WLD7</accession>
<protein>
    <submittedName>
        <fullName evidence="2 4">Uncharacterized protein</fullName>
    </submittedName>
</protein>
<dbReference type="AlphaFoldDB" id="A0A068WLD7"/>
<evidence type="ECO:0000256" key="1">
    <source>
        <dbReference type="SAM" id="MobiDB-lite"/>
    </source>
</evidence>
<evidence type="ECO:0000313" key="4">
    <source>
        <dbReference type="WBParaSite" id="EgrG_000627100"/>
    </source>
</evidence>
<evidence type="ECO:0000313" key="2">
    <source>
        <dbReference type="EMBL" id="CDS18484.1"/>
    </source>
</evidence>
<dbReference type="Proteomes" id="UP000492820">
    <property type="component" value="Unassembled WGS sequence"/>
</dbReference>
<reference evidence="2" key="2">
    <citation type="submission" date="2014-06" db="EMBL/GenBank/DDBJ databases">
        <authorList>
            <person name="Aslett M."/>
        </authorList>
    </citation>
    <scope>NUCLEOTIDE SEQUENCE</scope>
</reference>
<dbReference type="EMBL" id="LK028578">
    <property type="protein sequence ID" value="CDS18484.1"/>
    <property type="molecule type" value="Genomic_DNA"/>
</dbReference>
<gene>
    <name evidence="2" type="ORF">EgrG_000627100</name>
</gene>
<sequence>MPLMQYPETSLKTKEDLTLVLIESFDDSLVGEMCAHTPECDGTRRFEIKSELEKRLSRLNLEVLDANYRRLSLHTRAREHRPVTGTECRTETAEAPSSKHAPPSPAPCRPAKTCGGNDRELYKSNVMLIIGAATRYRIACKADENHLIQAAANIITNTAMRSQK</sequence>
<proteinExistence type="predicted"/>
<dbReference type="OrthoDB" id="6262011at2759"/>
<name>A0A068WLD7_ECHGR</name>
<dbReference type="WBParaSite" id="EgrG_000627100">
    <property type="protein sequence ID" value="EgrG_000627100"/>
    <property type="gene ID" value="EgrG_000627100"/>
</dbReference>
<reference evidence="4" key="3">
    <citation type="submission" date="2020-10" db="UniProtKB">
        <authorList>
            <consortium name="WormBaseParasite"/>
        </authorList>
    </citation>
    <scope>IDENTIFICATION</scope>
</reference>
<feature type="region of interest" description="Disordered" evidence="1">
    <location>
        <begin position="80"/>
        <end position="111"/>
    </location>
</feature>